<dbReference type="Pfam" id="PF00041">
    <property type="entry name" value="fn3"/>
    <property type="match status" value="8"/>
</dbReference>
<dbReference type="PANTHER" id="PTHR46708:SF2">
    <property type="entry name" value="FIBRONECTIN TYPE-III DOMAIN-CONTAINING PROTEIN"/>
    <property type="match status" value="1"/>
</dbReference>
<feature type="domain" description="Fibronectin type-III" evidence="2">
    <location>
        <begin position="1099"/>
        <end position="1191"/>
    </location>
</feature>
<dbReference type="RefSeq" id="XP_030844323.1">
    <property type="nucleotide sequence ID" value="XM_030988463.1"/>
</dbReference>
<proteinExistence type="predicted"/>
<dbReference type="CDD" id="cd00063">
    <property type="entry name" value="FN3"/>
    <property type="match status" value="7"/>
</dbReference>
<dbReference type="GeneID" id="765047"/>
<keyword evidence="1" id="KW-0677">Repeat</keyword>
<dbReference type="PROSITE" id="PS50853">
    <property type="entry name" value="FN3"/>
    <property type="match status" value="9"/>
</dbReference>
<dbReference type="SMART" id="SM00060">
    <property type="entry name" value="FN3"/>
    <property type="match status" value="13"/>
</dbReference>
<reference evidence="4" key="1">
    <citation type="submission" date="2015-02" db="EMBL/GenBank/DDBJ databases">
        <title>Genome sequencing for Strongylocentrotus purpuratus.</title>
        <authorList>
            <person name="Murali S."/>
            <person name="Liu Y."/>
            <person name="Vee V."/>
            <person name="English A."/>
            <person name="Wang M."/>
            <person name="Skinner E."/>
            <person name="Han Y."/>
            <person name="Muzny D.M."/>
            <person name="Worley K.C."/>
            <person name="Gibbs R.A."/>
        </authorList>
    </citation>
    <scope>NUCLEOTIDE SEQUENCE</scope>
</reference>
<dbReference type="Proteomes" id="UP000007110">
    <property type="component" value="Unassembled WGS sequence"/>
</dbReference>
<evidence type="ECO:0000313" key="3">
    <source>
        <dbReference type="EnsemblMetazoa" id="XP_030844323"/>
    </source>
</evidence>
<accession>A0A7M7P5X7</accession>
<keyword evidence="4" id="KW-1185">Reference proteome</keyword>
<reference evidence="3" key="2">
    <citation type="submission" date="2021-01" db="UniProtKB">
        <authorList>
            <consortium name="EnsemblMetazoa"/>
        </authorList>
    </citation>
    <scope>IDENTIFICATION</scope>
</reference>
<dbReference type="InParanoid" id="A0A7M7P5X7"/>
<dbReference type="KEGG" id="spu:765047"/>
<organism evidence="3 4">
    <name type="scientific">Strongylocentrotus purpuratus</name>
    <name type="common">Purple sea urchin</name>
    <dbReference type="NCBI Taxonomy" id="7668"/>
    <lineage>
        <taxon>Eukaryota</taxon>
        <taxon>Metazoa</taxon>
        <taxon>Echinodermata</taxon>
        <taxon>Eleutherozoa</taxon>
        <taxon>Echinozoa</taxon>
        <taxon>Echinoidea</taxon>
        <taxon>Euechinoidea</taxon>
        <taxon>Echinacea</taxon>
        <taxon>Camarodonta</taxon>
        <taxon>Echinidea</taxon>
        <taxon>Strongylocentrotidae</taxon>
        <taxon>Strongylocentrotus</taxon>
    </lineage>
</organism>
<dbReference type="InterPro" id="IPR013783">
    <property type="entry name" value="Ig-like_fold"/>
</dbReference>
<feature type="domain" description="Fibronectin type-III" evidence="2">
    <location>
        <begin position="80"/>
        <end position="171"/>
    </location>
</feature>
<evidence type="ECO:0000313" key="4">
    <source>
        <dbReference type="Proteomes" id="UP000007110"/>
    </source>
</evidence>
<evidence type="ECO:0000256" key="1">
    <source>
        <dbReference type="ARBA" id="ARBA00022737"/>
    </source>
</evidence>
<sequence>MEQGELSFGEVTSSGFTVYWSPFLGRTSYELSINNQAGLVVPASGDAVQSYEVDGLSSGTSYTVSLVNGGTETIRTRPLAPGTPIATQVLDTSIQLQWAQSSDGSVAGYEICYSPDDGSSPVYIAGRTTTQYTLEGLNSDTTYIISISALTGNPQVKSQKQTIFVTTIADTTIPMASNFAVTNTQAADHVIILEWDVPERASYDYFEVSYTPDVGYPSSPVRLPKAATSLSIMNALADKVYQFSLVSIRGDERTDPPLTTTGQIAVNNLIVVIGERTTTSLEILWGASASGSVNEYQVSYGGSTPIVVDGSSDRRVVIPGLSPGTEYTVTVQAINAGASVGDSMETASTLHEMNGLSAMVTDQASSMIHLTITPPFEDPMRYDGYNVRIRLGGVSSPVVQPVIPVAKSACPEIWIKKLEAATMYEIDIEWYNGLDISEAFRVQTSTVAAAPLDITLDELETDSMKVSWQEGTGSFSYYLVTYSPVGSTQMTMLVAKGEPRVLDLSGLVPGTAYTIMVQQQGQTPAQETHVQLTLPETINSLSVTPSKNVLDATWSAPSTGSYDGYRVCHYPRGTQNSPYTSGTTPSINLPGLNSLTYYLVTVSSSEESTYSEPTTITRQTLIGDPGDINIALEDIDTKSVRITWVAINSITRYTVGGGIGAPQTVTVNSPEEAEYTFTSLVPGTSYTFFVEPLGNQRREREQYTKPDMPRNLIFNTITANSISIKWERPLMGGVDSYRVTYSPSSDGSPASPHTITDNGQITQTLTVTNLLQGTTYTFNVYALVADLVSEPVTRGSGTYIGMDIGADFISTQFTVLWDVPTAGVFNQFQVTYDPYDPTRPNIQESPRIISVSSLNGAQEGSLLIYGLEPGQLYNVYVQTMLNGLQTDDGFGRISFRTPPLPVTDVVITQRTPYSLSLDWSDVISADIQYRITYAPMEGALFPNDEDSAQVLSSNQVSESQISARSLAPSKEYVFTVSPVSGDPSSFEQVGEPQTVVTYTQPLSPQNLVVGDVGVEEVSLSWNLPAEVNFPIAYYEIDLVPNEPTFPIRINSTPDRWKILAGLVSGREYQAVMRSVINVNGQVIYSEPVQSAFFLLDPVQPQSLSTPYVTTTELRVEWTLGNSDFTTFQVSLSKDSATILTTDTPERSLLLTNLTVATVYDISIRTVVQGQQTNMIKTSAGALIMAVTTKSEPPQNLMQDEVTSDSITVSWGAPLNVVNMYHIIVKDEDGANVADATVPSSETSYTVENLNPYTKYIITVAAQFNGLDSDAIEIEQTIFQGSK</sequence>
<dbReference type="InterPro" id="IPR003961">
    <property type="entry name" value="FN3_dom"/>
</dbReference>
<dbReference type="Gene3D" id="2.60.40.10">
    <property type="entry name" value="Immunoglobulins"/>
    <property type="match status" value="13"/>
</dbReference>
<dbReference type="EnsemblMetazoa" id="XM_030988463">
    <property type="protein sequence ID" value="XP_030844323"/>
    <property type="gene ID" value="LOC765047"/>
</dbReference>
<evidence type="ECO:0000259" key="2">
    <source>
        <dbReference type="PROSITE" id="PS50853"/>
    </source>
</evidence>
<feature type="domain" description="Fibronectin type-III" evidence="2">
    <location>
        <begin position="708"/>
        <end position="803"/>
    </location>
</feature>
<feature type="domain" description="Fibronectin type-III" evidence="2">
    <location>
        <begin position="450"/>
        <end position="536"/>
    </location>
</feature>
<feature type="domain" description="Fibronectin type-III" evidence="2">
    <location>
        <begin position="901"/>
        <end position="1002"/>
    </location>
</feature>
<feature type="domain" description="Fibronectin type-III" evidence="2">
    <location>
        <begin position="624"/>
        <end position="707"/>
    </location>
</feature>
<feature type="domain" description="Fibronectin type-III" evidence="2">
    <location>
        <begin position="1192"/>
        <end position="1282"/>
    </location>
</feature>
<feature type="domain" description="Fibronectin type-III" evidence="2">
    <location>
        <begin position="265"/>
        <end position="355"/>
    </location>
</feature>
<feature type="domain" description="Fibronectin type-III" evidence="2">
    <location>
        <begin position="1003"/>
        <end position="1098"/>
    </location>
</feature>
<protein>
    <recommendedName>
        <fullName evidence="2">Fibronectin type-III domain-containing protein</fullName>
    </recommendedName>
</protein>
<dbReference type="InterPro" id="IPR036116">
    <property type="entry name" value="FN3_sf"/>
</dbReference>
<dbReference type="PANTHER" id="PTHR46708">
    <property type="entry name" value="TENASCIN"/>
    <property type="match status" value="1"/>
</dbReference>
<dbReference type="OrthoDB" id="261433at2759"/>
<dbReference type="SUPFAM" id="SSF49265">
    <property type="entry name" value="Fibronectin type III"/>
    <property type="match status" value="10"/>
</dbReference>
<name>A0A7M7P5X7_STRPU</name>
<dbReference type="InterPro" id="IPR050991">
    <property type="entry name" value="ECM_Regulatory_Proteins"/>
</dbReference>